<feature type="domain" description="Protein-glutamine gamma-glutamyltransferase-like C-terminal" evidence="9">
    <location>
        <begin position="266"/>
        <end position="322"/>
    </location>
</feature>
<keyword evidence="5 7" id="KW-1133">Transmembrane helix</keyword>
<evidence type="ECO:0000256" key="1">
    <source>
        <dbReference type="ARBA" id="ARBA00002489"/>
    </source>
</evidence>
<dbReference type="InterPro" id="IPR025403">
    <property type="entry name" value="TgpA-like_C"/>
</dbReference>
<reference evidence="10" key="1">
    <citation type="journal article" date="2020" name="Stud. Mycol.">
        <title>101 Dothideomycetes genomes: a test case for predicting lifestyles and emergence of pathogens.</title>
        <authorList>
            <person name="Haridas S."/>
            <person name="Albert R."/>
            <person name="Binder M."/>
            <person name="Bloem J."/>
            <person name="Labutti K."/>
            <person name="Salamov A."/>
            <person name="Andreopoulos B."/>
            <person name="Baker S."/>
            <person name="Barry K."/>
            <person name="Bills G."/>
            <person name="Bluhm B."/>
            <person name="Cannon C."/>
            <person name="Castanera R."/>
            <person name="Culley D."/>
            <person name="Daum C."/>
            <person name="Ezra D."/>
            <person name="Gonzalez J."/>
            <person name="Henrissat B."/>
            <person name="Kuo A."/>
            <person name="Liang C."/>
            <person name="Lipzen A."/>
            <person name="Lutzoni F."/>
            <person name="Magnuson J."/>
            <person name="Mondo S."/>
            <person name="Nolan M."/>
            <person name="Ohm R."/>
            <person name="Pangilinan J."/>
            <person name="Park H.-J."/>
            <person name="Ramirez L."/>
            <person name="Alfaro M."/>
            <person name="Sun H."/>
            <person name="Tritt A."/>
            <person name="Yoshinaga Y."/>
            <person name="Zwiers L.-H."/>
            <person name="Turgeon B."/>
            <person name="Goodwin S."/>
            <person name="Spatafora J."/>
            <person name="Crous P."/>
            <person name="Grigoriev I."/>
        </authorList>
    </citation>
    <scope>NUCLEOTIDE SEQUENCE</scope>
    <source>
        <strain evidence="10">ATCC 16933</strain>
    </source>
</reference>
<evidence type="ECO:0000259" key="9">
    <source>
        <dbReference type="Pfam" id="PF13559"/>
    </source>
</evidence>
<dbReference type="OrthoDB" id="4096362at2759"/>
<sequence length="501" mass="54213">MRVPLFRIWYSSTYTGLFILVLVLIAVTPGDTIYQSYRNSNIENIFVIAGAHLITALLVIFVYASRLYTNRAALAAIPKAYIPVEPGEVGTNVRRLIAKQLERSALIAWDSRPRDISNAIEVVSPASASRTTSHHLNLQRPATADRAPHALTHAQGFKRRLTGKRGGWSAVAIPIASAERPPWGAIEHPGWSCPASPDLPNVQFLSVIRELPNLIEARAVSMAPVDPAFAPQPPGNHAQDQGDEGAEGQMPGAFDALPDARVVAALRRPAAMTLREYIGRLTSFGLIKLPTLGARFVAQYERARFGPTPATEEQFRVLMDAFAELLGGMNGLEEDVVAELRASVKDEDEHGDSDEDADSDHQSFANGSGYYSEGHLERRESGSDASTQSGSRMPFYTPRPPHAGSEPSSSESLSSSNSVTGTIRTAPSRAAKVSSGTRAAPRTPSGVSMGSRQQQQRPTFQTETELSSSAASSLRSARSVIRLTPSPGQNELPYQFEFERG</sequence>
<dbReference type="PANTHER" id="PTHR40021:SF1">
    <property type="entry name" value="DEFECT AT LOW TEMPERATURE PROTEIN 1"/>
    <property type="match status" value="1"/>
</dbReference>
<comment type="similarity">
    <text evidence="2 7">Belongs to the DLT1 family.</text>
</comment>
<comment type="subcellular location">
    <subcellularLocation>
        <location evidence="7">Membrane</location>
        <topology evidence="7">Multi-pass membrane protein</topology>
    </subcellularLocation>
</comment>
<dbReference type="InterPro" id="IPR038869">
    <property type="entry name" value="DLT1"/>
</dbReference>
<evidence type="ECO:0000313" key="11">
    <source>
        <dbReference type="Proteomes" id="UP000799766"/>
    </source>
</evidence>
<feature type="region of interest" description="Disordered" evidence="8">
    <location>
        <begin position="344"/>
        <end position="473"/>
    </location>
</feature>
<dbReference type="EMBL" id="MU001707">
    <property type="protein sequence ID" value="KAF2452579.1"/>
    <property type="molecule type" value="Genomic_DNA"/>
</dbReference>
<evidence type="ECO:0000256" key="3">
    <source>
        <dbReference type="ARBA" id="ARBA00021353"/>
    </source>
</evidence>
<name>A0A6A6NLQ6_9PEZI</name>
<keyword evidence="6 7" id="KW-0472">Membrane</keyword>
<feature type="region of interest" description="Disordered" evidence="8">
    <location>
        <begin position="229"/>
        <end position="253"/>
    </location>
</feature>
<organism evidence="10 11">
    <name type="scientific">Lineolata rhizophorae</name>
    <dbReference type="NCBI Taxonomy" id="578093"/>
    <lineage>
        <taxon>Eukaryota</taxon>
        <taxon>Fungi</taxon>
        <taxon>Dikarya</taxon>
        <taxon>Ascomycota</taxon>
        <taxon>Pezizomycotina</taxon>
        <taxon>Dothideomycetes</taxon>
        <taxon>Dothideomycetes incertae sedis</taxon>
        <taxon>Lineolatales</taxon>
        <taxon>Lineolataceae</taxon>
        <taxon>Lineolata</taxon>
    </lineage>
</organism>
<dbReference type="GO" id="GO:0016020">
    <property type="term" value="C:membrane"/>
    <property type="evidence" value="ECO:0007669"/>
    <property type="project" value="UniProtKB-SubCell"/>
</dbReference>
<evidence type="ECO:0000256" key="2">
    <source>
        <dbReference type="ARBA" id="ARBA00005550"/>
    </source>
</evidence>
<feature type="compositionally biased region" description="Low complexity" evidence="8">
    <location>
        <begin position="405"/>
        <end position="418"/>
    </location>
</feature>
<dbReference type="AlphaFoldDB" id="A0A6A6NLQ6"/>
<feature type="transmembrane region" description="Helical" evidence="7">
    <location>
        <begin position="12"/>
        <end position="33"/>
    </location>
</feature>
<evidence type="ECO:0000313" key="10">
    <source>
        <dbReference type="EMBL" id="KAF2452579.1"/>
    </source>
</evidence>
<evidence type="ECO:0000256" key="4">
    <source>
        <dbReference type="ARBA" id="ARBA00022692"/>
    </source>
</evidence>
<evidence type="ECO:0000256" key="7">
    <source>
        <dbReference type="RuleBase" id="RU367100"/>
    </source>
</evidence>
<keyword evidence="11" id="KW-1185">Reference proteome</keyword>
<comment type="function">
    <text evidence="1 7">Required for growth under high-pressure and low-temperature conditions.</text>
</comment>
<protein>
    <recommendedName>
        <fullName evidence="3 7">Defect at low temperature protein 1</fullName>
    </recommendedName>
</protein>
<evidence type="ECO:0000256" key="6">
    <source>
        <dbReference type="ARBA" id="ARBA00023136"/>
    </source>
</evidence>
<accession>A0A6A6NLQ6</accession>
<feature type="transmembrane region" description="Helical" evidence="7">
    <location>
        <begin position="45"/>
        <end position="64"/>
    </location>
</feature>
<feature type="compositionally biased region" description="Polar residues" evidence="8">
    <location>
        <begin position="445"/>
        <end position="465"/>
    </location>
</feature>
<gene>
    <name evidence="7" type="primary">DLT1</name>
    <name evidence="10" type="ORF">BDY21DRAFT_157983</name>
</gene>
<proteinExistence type="inferred from homology"/>
<evidence type="ECO:0000256" key="8">
    <source>
        <dbReference type="SAM" id="MobiDB-lite"/>
    </source>
</evidence>
<feature type="compositionally biased region" description="Acidic residues" evidence="8">
    <location>
        <begin position="349"/>
        <end position="358"/>
    </location>
</feature>
<keyword evidence="4 7" id="KW-0812">Transmembrane</keyword>
<evidence type="ECO:0000256" key="5">
    <source>
        <dbReference type="ARBA" id="ARBA00022989"/>
    </source>
</evidence>
<dbReference type="Pfam" id="PF13559">
    <property type="entry name" value="DUF4129"/>
    <property type="match status" value="1"/>
</dbReference>
<dbReference type="PANTHER" id="PTHR40021">
    <property type="entry name" value="DEFECT AT LOW TEMPERATURE PROTEIN 1"/>
    <property type="match status" value="1"/>
</dbReference>
<dbReference type="Proteomes" id="UP000799766">
    <property type="component" value="Unassembled WGS sequence"/>
</dbReference>